<name>A0A6G1SLK3_9ACAR</name>
<sequence length="408" mass="46408">MTTKKMAIQEASSKLLIVMLVLIKLTSGEQNVNSNNNNKPDQTSRLLTKRQNEKDFPPRLTHQPHSVRAKPHEPLTVECPVESQPESEVKWFKDGQVLTSEPAHLEQTGSELMFFQTRVQDTGDYHCEAENHLGRVASERFRLTVQSNTIQDESILMEPQVYLAADQQEWPAEFRCTIPVLLLGRVSKLWQTSRPEQFVKWHRNGRALSVLWEPSNNSNQQQQQDSTTTSNTMTRAFKAHQSDRMPNEFVLRLSRPVRQFDDNSTFTCLLKWDDEAAGEIAVESYESRPSLLKFEPEPVKLNIPMGQPMGDLANGLQPNDINNNNNPLTMQTLDRGLSRETNQTTHLTGSDGDDGGQTRQKQPATGQIRLTLVDTLRDLYQIAKPTLILFGIMSLVAVIVLLQYLFMR</sequence>
<evidence type="ECO:0000256" key="1">
    <source>
        <dbReference type="ARBA" id="ARBA00004479"/>
    </source>
</evidence>
<dbReference type="SUPFAM" id="SSF48726">
    <property type="entry name" value="Immunoglobulin"/>
    <property type="match status" value="1"/>
</dbReference>
<evidence type="ECO:0000256" key="4">
    <source>
        <dbReference type="ARBA" id="ARBA00023180"/>
    </source>
</evidence>
<evidence type="ECO:0000256" key="7">
    <source>
        <dbReference type="SAM" id="Phobius"/>
    </source>
</evidence>
<dbReference type="InterPro" id="IPR013783">
    <property type="entry name" value="Ig-like_fold"/>
</dbReference>
<dbReference type="CDD" id="cd00096">
    <property type="entry name" value="Ig"/>
    <property type="match status" value="1"/>
</dbReference>
<evidence type="ECO:0000256" key="8">
    <source>
        <dbReference type="SAM" id="SignalP"/>
    </source>
</evidence>
<keyword evidence="7" id="KW-1133">Transmembrane helix</keyword>
<dbReference type="FunFam" id="2.60.40.10:FF:000032">
    <property type="entry name" value="palladin isoform X1"/>
    <property type="match status" value="1"/>
</dbReference>
<feature type="domain" description="Ig-like" evidence="9">
    <location>
        <begin position="159"/>
        <end position="268"/>
    </location>
</feature>
<dbReference type="InterPro" id="IPR036179">
    <property type="entry name" value="Ig-like_dom_sf"/>
</dbReference>
<feature type="transmembrane region" description="Helical" evidence="7">
    <location>
        <begin position="387"/>
        <end position="406"/>
    </location>
</feature>
<protein>
    <submittedName>
        <fullName evidence="10">Roundabout 2</fullName>
    </submittedName>
</protein>
<comment type="subcellular location">
    <subcellularLocation>
        <location evidence="1">Membrane</location>
        <topology evidence="1">Single-pass type I membrane protein</topology>
    </subcellularLocation>
</comment>
<keyword evidence="2 7" id="KW-0472">Membrane</keyword>
<dbReference type="InterPro" id="IPR003598">
    <property type="entry name" value="Ig_sub2"/>
</dbReference>
<evidence type="ECO:0000256" key="5">
    <source>
        <dbReference type="ARBA" id="ARBA00023319"/>
    </source>
</evidence>
<keyword evidence="8" id="KW-0732">Signal</keyword>
<dbReference type="PROSITE" id="PS50835">
    <property type="entry name" value="IG_LIKE"/>
    <property type="match status" value="2"/>
</dbReference>
<accession>A0A6G1SLK3</accession>
<dbReference type="InterPro" id="IPR003599">
    <property type="entry name" value="Ig_sub"/>
</dbReference>
<evidence type="ECO:0000313" key="10">
    <source>
        <dbReference type="EMBL" id="MDE51057.1"/>
    </source>
</evidence>
<feature type="domain" description="Ig-like" evidence="9">
    <location>
        <begin position="58"/>
        <end position="144"/>
    </location>
</feature>
<feature type="signal peptide" evidence="8">
    <location>
        <begin position="1"/>
        <end position="28"/>
    </location>
</feature>
<dbReference type="Gene3D" id="2.60.40.10">
    <property type="entry name" value="Immunoglobulins"/>
    <property type="match status" value="1"/>
</dbReference>
<evidence type="ECO:0000256" key="6">
    <source>
        <dbReference type="SAM" id="MobiDB-lite"/>
    </source>
</evidence>
<dbReference type="GO" id="GO:0098609">
    <property type="term" value="P:cell-cell adhesion"/>
    <property type="evidence" value="ECO:0007669"/>
    <property type="project" value="TreeGrafter"/>
</dbReference>
<gene>
    <name evidence="10" type="primary">ROBO2_0</name>
    <name evidence="10" type="ORF">g.17467</name>
</gene>
<dbReference type="PANTHER" id="PTHR11640">
    <property type="entry name" value="NEPHRIN"/>
    <property type="match status" value="1"/>
</dbReference>
<evidence type="ECO:0000259" key="9">
    <source>
        <dbReference type="PROSITE" id="PS50835"/>
    </source>
</evidence>
<dbReference type="SMART" id="SM00408">
    <property type="entry name" value="IGc2"/>
    <property type="match status" value="1"/>
</dbReference>
<dbReference type="AlphaFoldDB" id="A0A6G1SLK3"/>
<dbReference type="InterPro" id="IPR007110">
    <property type="entry name" value="Ig-like_dom"/>
</dbReference>
<keyword evidence="7" id="KW-0812">Transmembrane</keyword>
<keyword evidence="4" id="KW-0325">Glycoprotein</keyword>
<evidence type="ECO:0000256" key="2">
    <source>
        <dbReference type="ARBA" id="ARBA00023136"/>
    </source>
</evidence>
<keyword evidence="3" id="KW-1015">Disulfide bond</keyword>
<feature type="region of interest" description="Disordered" evidence="6">
    <location>
        <begin position="339"/>
        <end position="363"/>
    </location>
</feature>
<organism evidence="10">
    <name type="scientific">Aceria tosichella</name>
    <name type="common">wheat curl mite</name>
    <dbReference type="NCBI Taxonomy" id="561515"/>
    <lineage>
        <taxon>Eukaryota</taxon>
        <taxon>Metazoa</taxon>
        <taxon>Ecdysozoa</taxon>
        <taxon>Arthropoda</taxon>
        <taxon>Chelicerata</taxon>
        <taxon>Arachnida</taxon>
        <taxon>Acari</taxon>
        <taxon>Acariformes</taxon>
        <taxon>Trombidiformes</taxon>
        <taxon>Prostigmata</taxon>
        <taxon>Eupodina</taxon>
        <taxon>Eriophyoidea</taxon>
        <taxon>Eriophyidae</taxon>
        <taxon>Eriophyinae</taxon>
        <taxon>Aceriini</taxon>
        <taxon>Aceria</taxon>
    </lineage>
</organism>
<dbReference type="GO" id="GO:0005886">
    <property type="term" value="C:plasma membrane"/>
    <property type="evidence" value="ECO:0007669"/>
    <property type="project" value="TreeGrafter"/>
</dbReference>
<reference evidence="10" key="1">
    <citation type="submission" date="2018-10" db="EMBL/GenBank/DDBJ databases">
        <title>Transcriptome assembly of Aceria tosichella (Wheat curl mite) Type 2.</title>
        <authorList>
            <person name="Scully E.D."/>
            <person name="Geib S.M."/>
            <person name="Palmer N.A."/>
            <person name="Gupta A.K."/>
            <person name="Sarath G."/>
            <person name="Tatineni S."/>
        </authorList>
    </citation>
    <scope>NUCLEOTIDE SEQUENCE</scope>
    <source>
        <strain evidence="10">LincolnNE</strain>
    </source>
</reference>
<dbReference type="InterPro" id="IPR051275">
    <property type="entry name" value="Cell_adhesion_signaling"/>
</dbReference>
<proteinExistence type="predicted"/>
<evidence type="ECO:0000256" key="3">
    <source>
        <dbReference type="ARBA" id="ARBA00023157"/>
    </source>
</evidence>
<dbReference type="SMART" id="SM00409">
    <property type="entry name" value="IG"/>
    <property type="match status" value="1"/>
</dbReference>
<keyword evidence="5" id="KW-0393">Immunoglobulin domain</keyword>
<feature type="chain" id="PRO_5026009006" evidence="8">
    <location>
        <begin position="29"/>
        <end position="408"/>
    </location>
</feature>
<dbReference type="GO" id="GO:0005911">
    <property type="term" value="C:cell-cell junction"/>
    <property type="evidence" value="ECO:0007669"/>
    <property type="project" value="TreeGrafter"/>
</dbReference>
<feature type="compositionally biased region" description="Polar residues" evidence="6">
    <location>
        <begin position="339"/>
        <end position="348"/>
    </location>
</feature>
<dbReference type="Pfam" id="PF13927">
    <property type="entry name" value="Ig_3"/>
    <property type="match status" value="1"/>
</dbReference>
<dbReference type="EMBL" id="GGYP01006286">
    <property type="protein sequence ID" value="MDE51057.1"/>
    <property type="molecule type" value="Transcribed_RNA"/>
</dbReference>
<dbReference type="GO" id="GO:0050839">
    <property type="term" value="F:cell adhesion molecule binding"/>
    <property type="evidence" value="ECO:0007669"/>
    <property type="project" value="TreeGrafter"/>
</dbReference>
<dbReference type="PANTHER" id="PTHR11640:SF158">
    <property type="entry name" value="V-SET AND IMMUNOGLOBULIN DOMAIN-CONTAINING PROTEIN 10-LIKE 2"/>
    <property type="match status" value="1"/>
</dbReference>